<proteinExistence type="predicted"/>
<dbReference type="RefSeq" id="XP_017785694.1">
    <property type="nucleotide sequence ID" value="XM_017930205.1"/>
</dbReference>
<evidence type="ECO:0000313" key="3">
    <source>
        <dbReference type="RefSeq" id="XP_017785694.1"/>
    </source>
</evidence>
<dbReference type="PANTHER" id="PTHR46331:SF2">
    <property type="entry name" value="VALACYCLOVIR HYDROLASE"/>
    <property type="match status" value="1"/>
</dbReference>
<keyword evidence="3" id="KW-0378">Hydrolase</keyword>
<organism evidence="2 3">
    <name type="scientific">Nicrophorus vespilloides</name>
    <name type="common">Boreal carrion beetle</name>
    <dbReference type="NCBI Taxonomy" id="110193"/>
    <lineage>
        <taxon>Eukaryota</taxon>
        <taxon>Metazoa</taxon>
        <taxon>Ecdysozoa</taxon>
        <taxon>Arthropoda</taxon>
        <taxon>Hexapoda</taxon>
        <taxon>Insecta</taxon>
        <taxon>Pterygota</taxon>
        <taxon>Neoptera</taxon>
        <taxon>Endopterygota</taxon>
        <taxon>Coleoptera</taxon>
        <taxon>Polyphaga</taxon>
        <taxon>Staphyliniformia</taxon>
        <taxon>Silphidae</taxon>
        <taxon>Nicrophorinae</taxon>
        <taxon>Nicrophorus</taxon>
    </lineage>
</organism>
<dbReference type="Gene3D" id="3.40.50.1820">
    <property type="entry name" value="alpha/beta hydrolase"/>
    <property type="match status" value="1"/>
</dbReference>
<dbReference type="InterPro" id="IPR000073">
    <property type="entry name" value="AB_hydrolase_1"/>
</dbReference>
<dbReference type="PANTHER" id="PTHR46331">
    <property type="entry name" value="VALACYCLOVIR HYDROLASE"/>
    <property type="match status" value="1"/>
</dbReference>
<protein>
    <submittedName>
        <fullName evidence="3">Valacyclovir hydrolase</fullName>
    </submittedName>
</protein>
<evidence type="ECO:0000313" key="2">
    <source>
        <dbReference type="Proteomes" id="UP000695000"/>
    </source>
</evidence>
<dbReference type="GO" id="GO:0016787">
    <property type="term" value="F:hydrolase activity"/>
    <property type="evidence" value="ECO:0007669"/>
    <property type="project" value="UniProtKB-KW"/>
</dbReference>
<dbReference type="Pfam" id="PF00561">
    <property type="entry name" value="Abhydrolase_1"/>
    <property type="match status" value="1"/>
</dbReference>
<dbReference type="InterPro" id="IPR029058">
    <property type="entry name" value="AB_hydrolase_fold"/>
</dbReference>
<sequence>MFVTRLTRTAFTAGKEHLIIVPKFIQKYSTNMESKVVIKGQTINYLKTGNGKHPLLCMPGALGTIWSDFKPQIESLDKEKYTIIAWDPPGYGASRPPNKKFSTEFYEDDADFALNLMKSLEIPEFSILGWSDGGITGIILAAKYPAVVRKLAIWGANAYVLPEELKSYEKLKDISKWSDRMKAPLVAMYGEDGLKQMWSDWCDALIAIGKRDADICKKMLPKIKCPTYILHGDKDPMVADEHPTYLLENIKGSKLYRFPEGKHNIHLRYAKEFNELVTKFLDE</sequence>
<feature type="domain" description="AB hydrolase-1" evidence="1">
    <location>
        <begin position="54"/>
        <end position="180"/>
    </location>
</feature>
<gene>
    <name evidence="3" type="primary">LOC108568860</name>
</gene>
<evidence type="ECO:0000259" key="1">
    <source>
        <dbReference type="Pfam" id="PF00561"/>
    </source>
</evidence>
<reference evidence="3" key="1">
    <citation type="submission" date="2025-08" db="UniProtKB">
        <authorList>
            <consortium name="RefSeq"/>
        </authorList>
    </citation>
    <scope>IDENTIFICATION</scope>
    <source>
        <tissue evidence="3">Whole Larva</tissue>
    </source>
</reference>
<dbReference type="Proteomes" id="UP000695000">
    <property type="component" value="Unplaced"/>
</dbReference>
<dbReference type="SUPFAM" id="SSF53474">
    <property type="entry name" value="alpha/beta-Hydrolases"/>
    <property type="match status" value="1"/>
</dbReference>
<name>A0ABM1NFU4_NICVS</name>
<dbReference type="GeneID" id="108568860"/>
<accession>A0ABM1NFU4</accession>
<keyword evidence="2" id="KW-1185">Reference proteome</keyword>